<accession>A0A9W7FMY1</accession>
<proteinExistence type="predicted"/>
<reference evidence="3" key="1">
    <citation type="journal article" date="2023" name="Commun. Biol.">
        <title>Genome analysis of Parmales, the sister group of diatoms, reveals the evolutionary specialization of diatoms from phago-mixotrophs to photoautotrophs.</title>
        <authorList>
            <person name="Ban H."/>
            <person name="Sato S."/>
            <person name="Yoshikawa S."/>
            <person name="Yamada K."/>
            <person name="Nakamura Y."/>
            <person name="Ichinomiya M."/>
            <person name="Sato N."/>
            <person name="Blanc-Mathieu R."/>
            <person name="Endo H."/>
            <person name="Kuwata A."/>
            <person name="Ogata H."/>
        </authorList>
    </citation>
    <scope>NUCLEOTIDE SEQUENCE [LARGE SCALE GENOMIC DNA]</scope>
    <source>
        <strain evidence="3">NIES 3699</strain>
    </source>
</reference>
<comment type="caution">
    <text evidence="2">The sequence shown here is derived from an EMBL/GenBank/DDBJ whole genome shotgun (WGS) entry which is preliminary data.</text>
</comment>
<gene>
    <name evidence="2" type="ORF">TrVE_jg6041</name>
</gene>
<keyword evidence="3" id="KW-1185">Reference proteome</keyword>
<protein>
    <submittedName>
        <fullName evidence="2">Uncharacterized protein</fullName>
    </submittedName>
</protein>
<dbReference type="EMBL" id="BRXX01000508">
    <property type="protein sequence ID" value="GMI14903.1"/>
    <property type="molecule type" value="Genomic_DNA"/>
</dbReference>
<feature type="compositionally biased region" description="Low complexity" evidence="1">
    <location>
        <begin position="133"/>
        <end position="149"/>
    </location>
</feature>
<dbReference type="AlphaFoldDB" id="A0A9W7FMY1"/>
<feature type="region of interest" description="Disordered" evidence="1">
    <location>
        <begin position="1"/>
        <end position="28"/>
    </location>
</feature>
<evidence type="ECO:0000313" key="2">
    <source>
        <dbReference type="EMBL" id="GMI14903.1"/>
    </source>
</evidence>
<name>A0A9W7FMY1_9STRA</name>
<sequence>MSERETLEIPDKPAASSTSPMNSLLGGLVQTSNSDLMSRLQSFLPEMAAANENLDDAEVIDGDCVKLSPPKEMGDRSSDSDSDSDDNGNGDGESADPNANDDESPSSGQRIELTVALGDFSESAIAKMEDGEAPPSSRARLSSDASDSPMKNFLKRELSSTGQGQITGEVLPKKKKPLIEFVD</sequence>
<evidence type="ECO:0000256" key="1">
    <source>
        <dbReference type="SAM" id="MobiDB-lite"/>
    </source>
</evidence>
<feature type="compositionally biased region" description="Basic and acidic residues" evidence="1">
    <location>
        <begin position="1"/>
        <end position="11"/>
    </location>
</feature>
<dbReference type="Proteomes" id="UP001165160">
    <property type="component" value="Unassembled WGS sequence"/>
</dbReference>
<organism evidence="2 3">
    <name type="scientific">Triparma verrucosa</name>
    <dbReference type="NCBI Taxonomy" id="1606542"/>
    <lineage>
        <taxon>Eukaryota</taxon>
        <taxon>Sar</taxon>
        <taxon>Stramenopiles</taxon>
        <taxon>Ochrophyta</taxon>
        <taxon>Bolidophyceae</taxon>
        <taxon>Parmales</taxon>
        <taxon>Triparmaceae</taxon>
        <taxon>Triparma</taxon>
    </lineage>
</organism>
<evidence type="ECO:0000313" key="3">
    <source>
        <dbReference type="Proteomes" id="UP001165160"/>
    </source>
</evidence>
<feature type="region of interest" description="Disordered" evidence="1">
    <location>
        <begin position="53"/>
        <end position="151"/>
    </location>
</feature>